<dbReference type="GO" id="GO:0003824">
    <property type="term" value="F:catalytic activity"/>
    <property type="evidence" value="ECO:0007669"/>
    <property type="project" value="InterPro"/>
</dbReference>
<evidence type="ECO:0000313" key="4">
    <source>
        <dbReference type="Proteomes" id="UP000440578"/>
    </source>
</evidence>
<gene>
    <name evidence="3" type="ORF">FJT64_024785</name>
</gene>
<dbReference type="Pfam" id="PF14529">
    <property type="entry name" value="Exo_endo_phos_2"/>
    <property type="match status" value="1"/>
</dbReference>
<feature type="region of interest" description="Disordered" evidence="1">
    <location>
        <begin position="465"/>
        <end position="494"/>
    </location>
</feature>
<sequence>MSETNGPTIIGGDVNAHNNSWDIHQPEDAEGHAIEAWATERGLTIANSGQHTRVNPSTGGRSTPDLTLISGDLAGGAEWETGPGLGSDHLPIYLTLPTINQRPKRKGPGRFRQQKADWEAFRRHLDTEISKWPSHDAPLHQEESRLTGAIITAAKRSIPFGNGGGGKPPFWNESCQEAVDLREGAQSRASDPDHTADDITAAREARQNATNTINREKTAYVNRQLEEMGADTDLWRTIKILDGRVPPAKPAVPIQRPPTAGQTAPTKAAVTDREKADLFCQTYAAVSRLPKRKQEDHAIKLSSRRAGKTCECGDTKEGFCSPFSRRELQHALSKLKPGKSPGPDMVSNDMLRQLSPTGETELLRVLNRSWTEGTVPASWRAAEIVATILMIACTTWWKRDTGLSSSAVTVHAIVDAGELISAAPWLDKLASLATGLDKLTTLRTAWTSSLHSSQAWTSSLHSSQAWTSSPHSERPGQAHFTRHRPGQAHHTPNGLDKLASLVTGLDKLTSLATGLDKLTSLVTGLDKLTSLATGLDKLTTHRKAWTHSLHSYSGTVFFFRVSGGTVPTGQFWSLRRDSFDSTARPRSQQSDRHDGAHSLMGMAAGSRRSAGPASGHCTGGPLQPTGTTAKGDDVRRSGGQ</sequence>
<evidence type="ECO:0000313" key="3">
    <source>
        <dbReference type="EMBL" id="KAF0303208.1"/>
    </source>
</evidence>
<dbReference type="SUPFAM" id="SSF56219">
    <property type="entry name" value="DNase I-like"/>
    <property type="match status" value="1"/>
</dbReference>
<dbReference type="InterPro" id="IPR005135">
    <property type="entry name" value="Endo/exonuclease/phosphatase"/>
</dbReference>
<feature type="compositionally biased region" description="Low complexity" evidence="1">
    <location>
        <begin position="602"/>
        <end position="615"/>
    </location>
</feature>
<feature type="region of interest" description="Disordered" evidence="1">
    <location>
        <begin position="249"/>
        <end position="270"/>
    </location>
</feature>
<reference evidence="3 4" key="1">
    <citation type="submission" date="2019-07" db="EMBL/GenBank/DDBJ databases">
        <title>Draft genome assembly of a fouling barnacle, Amphibalanus amphitrite (Darwin, 1854): The first reference genome for Thecostraca.</title>
        <authorList>
            <person name="Kim W."/>
        </authorList>
    </citation>
    <scope>NUCLEOTIDE SEQUENCE [LARGE SCALE GENOMIC DNA]</scope>
    <source>
        <strain evidence="3">SNU_AA5</strain>
        <tissue evidence="3">Soma without cirri and trophi</tissue>
    </source>
</reference>
<feature type="compositionally biased region" description="Basic and acidic residues" evidence="1">
    <location>
        <begin position="630"/>
        <end position="640"/>
    </location>
</feature>
<dbReference type="Proteomes" id="UP000440578">
    <property type="component" value="Unassembled WGS sequence"/>
</dbReference>
<dbReference type="AlphaFoldDB" id="A0A6A4WLZ8"/>
<dbReference type="PANTHER" id="PTHR36688">
    <property type="entry name" value="ENDO/EXONUCLEASE/PHOSPHATASE DOMAIN-CONTAINING PROTEIN"/>
    <property type="match status" value="1"/>
</dbReference>
<proteinExistence type="predicted"/>
<accession>A0A6A4WLZ8</accession>
<organism evidence="3 4">
    <name type="scientific">Amphibalanus amphitrite</name>
    <name type="common">Striped barnacle</name>
    <name type="synonym">Balanus amphitrite</name>
    <dbReference type="NCBI Taxonomy" id="1232801"/>
    <lineage>
        <taxon>Eukaryota</taxon>
        <taxon>Metazoa</taxon>
        <taxon>Ecdysozoa</taxon>
        <taxon>Arthropoda</taxon>
        <taxon>Crustacea</taxon>
        <taxon>Multicrustacea</taxon>
        <taxon>Cirripedia</taxon>
        <taxon>Thoracica</taxon>
        <taxon>Thoracicalcarea</taxon>
        <taxon>Balanomorpha</taxon>
        <taxon>Balanoidea</taxon>
        <taxon>Balanidae</taxon>
        <taxon>Amphibalaninae</taxon>
        <taxon>Amphibalanus</taxon>
    </lineage>
</organism>
<dbReference type="OrthoDB" id="6381015at2759"/>
<feature type="region of interest" description="Disordered" evidence="1">
    <location>
        <begin position="602"/>
        <end position="640"/>
    </location>
</feature>
<dbReference type="InterPro" id="IPR036691">
    <property type="entry name" value="Endo/exonu/phosph_ase_sf"/>
</dbReference>
<name>A0A6A4WLZ8_AMPAM</name>
<evidence type="ECO:0000259" key="2">
    <source>
        <dbReference type="Pfam" id="PF14529"/>
    </source>
</evidence>
<dbReference type="EMBL" id="VIIS01000966">
    <property type="protein sequence ID" value="KAF0303208.1"/>
    <property type="molecule type" value="Genomic_DNA"/>
</dbReference>
<feature type="domain" description="Endonuclease/exonuclease/phosphatase" evidence="2">
    <location>
        <begin position="5"/>
        <end position="93"/>
    </location>
</feature>
<keyword evidence="4" id="KW-1185">Reference proteome</keyword>
<protein>
    <recommendedName>
        <fullName evidence="2">Endonuclease/exonuclease/phosphatase domain-containing protein</fullName>
    </recommendedName>
</protein>
<dbReference type="PANTHER" id="PTHR36688:SF2">
    <property type="entry name" value="ENDONUCLEASE_EXONUCLEASE_PHOSPHATASE DOMAIN-CONTAINING PROTEIN"/>
    <property type="match status" value="1"/>
</dbReference>
<comment type="caution">
    <text evidence="3">The sequence shown here is derived from an EMBL/GenBank/DDBJ whole genome shotgun (WGS) entry which is preliminary data.</text>
</comment>
<dbReference type="Gene3D" id="3.60.10.10">
    <property type="entry name" value="Endonuclease/exonuclease/phosphatase"/>
    <property type="match status" value="1"/>
</dbReference>
<evidence type="ECO:0000256" key="1">
    <source>
        <dbReference type="SAM" id="MobiDB-lite"/>
    </source>
</evidence>
<dbReference type="InterPro" id="IPR052560">
    <property type="entry name" value="RdDP_mobile_element"/>
</dbReference>